<dbReference type="InterPro" id="IPR015795">
    <property type="entry name" value="Pyrv_Knase_C"/>
</dbReference>
<keyword evidence="9 15" id="KW-0418">Kinase</keyword>
<keyword evidence="8" id="KW-0547">Nucleotide-binding</keyword>
<evidence type="ECO:0000259" key="17">
    <source>
        <dbReference type="Pfam" id="PF02887"/>
    </source>
</evidence>
<dbReference type="GO" id="GO:0005524">
    <property type="term" value="F:ATP binding"/>
    <property type="evidence" value="ECO:0007669"/>
    <property type="project" value="UniProtKB-KW"/>
</dbReference>
<dbReference type="InterPro" id="IPR018209">
    <property type="entry name" value="Pyrv_Knase_AS"/>
</dbReference>
<evidence type="ECO:0000256" key="10">
    <source>
        <dbReference type="ARBA" id="ARBA00022840"/>
    </source>
</evidence>
<feature type="domain" description="Pyruvate kinase barrel" evidence="16">
    <location>
        <begin position="20"/>
        <end position="344"/>
    </location>
</feature>
<dbReference type="GO" id="GO:0030955">
    <property type="term" value="F:potassium ion binding"/>
    <property type="evidence" value="ECO:0007669"/>
    <property type="project" value="InterPro"/>
</dbReference>
<dbReference type="GO" id="GO:0000287">
    <property type="term" value="F:magnesium ion binding"/>
    <property type="evidence" value="ECO:0007669"/>
    <property type="project" value="InterPro"/>
</dbReference>
<evidence type="ECO:0000256" key="7">
    <source>
        <dbReference type="ARBA" id="ARBA00022723"/>
    </source>
</evidence>
<evidence type="ECO:0000256" key="2">
    <source>
        <dbReference type="ARBA" id="ARBA00001958"/>
    </source>
</evidence>
<dbReference type="NCBIfam" id="NF004978">
    <property type="entry name" value="PRK06354.1"/>
    <property type="match status" value="1"/>
</dbReference>
<evidence type="ECO:0000313" key="18">
    <source>
        <dbReference type="EMBL" id="CAI2367740.1"/>
    </source>
</evidence>
<dbReference type="Pfam" id="PF02887">
    <property type="entry name" value="PK_C"/>
    <property type="match status" value="1"/>
</dbReference>
<dbReference type="InterPro" id="IPR036918">
    <property type="entry name" value="Pyrv_Knase_C_sf"/>
</dbReference>
<keyword evidence="19" id="KW-1185">Reference proteome</keyword>
<sequence length="495" mass="54357">METYSLDVSDILKPTDVTERKSKIICTLGPSCSTLEVLLQMLDAGMNVARLNFSHGDHESHAEMVNKLREAKKLRPGNSCGILLDTKGPEIRTGYLKDHKPVSFTKDQELEILTDYEIEGDSTKITCSYEALPTTVKPDDQILIADGAVVCHVLECSKDSVKVRVMNDATIGEKKNMNLPGIEVQLPTLTEQDELDLVDFGIKEGVDIIAASFIRKASDVEYIRDVLGPRGAYIKIISKIENQEGLENFDEILKVSDGIMVARGDLGMEIPTEKVFLAQKYMVQKCNSWSKPCIVATQMLESMVKNPRPTRAEASDVANAILDGADCVMLSGETAGGKFPVQAVKMMAKIATEAEGTINYPKLHLELVSKSPTLIETNELLASACAQAAFGLNIDLIIVITRTGRMARLVSKYRPSQKILACSTSFPVVRQINLMRGCIGYRVPSFQGIDKILQNLIKAAKSMGYCSSGNVVIALRANSDHNQAQSNMMEIFEIE</sequence>
<reference evidence="18" key="1">
    <citation type="submission" date="2023-07" db="EMBL/GenBank/DDBJ databases">
        <authorList>
            <consortium name="AG Swart"/>
            <person name="Singh M."/>
            <person name="Singh A."/>
            <person name="Seah K."/>
            <person name="Emmerich C."/>
        </authorList>
    </citation>
    <scope>NUCLEOTIDE SEQUENCE</scope>
    <source>
        <strain evidence="18">DP1</strain>
    </source>
</reference>
<dbReference type="Pfam" id="PF00224">
    <property type="entry name" value="PK"/>
    <property type="match status" value="1"/>
</dbReference>
<dbReference type="AlphaFoldDB" id="A0AAD1UMB5"/>
<dbReference type="PRINTS" id="PR01050">
    <property type="entry name" value="PYRUVTKNASE"/>
</dbReference>
<evidence type="ECO:0000256" key="14">
    <source>
        <dbReference type="ARBA" id="ARBA00048152"/>
    </source>
</evidence>
<dbReference type="SUPFAM" id="SSF51621">
    <property type="entry name" value="Phosphoenolpyruvate/pyruvate domain"/>
    <property type="match status" value="1"/>
</dbReference>
<dbReference type="Gene3D" id="3.40.1380.20">
    <property type="entry name" value="Pyruvate kinase, C-terminal domain"/>
    <property type="match status" value="1"/>
</dbReference>
<dbReference type="FunFam" id="3.20.20.60:FF:000001">
    <property type="entry name" value="Pyruvate kinase"/>
    <property type="match status" value="1"/>
</dbReference>
<proteinExistence type="inferred from homology"/>
<comment type="cofactor">
    <cofactor evidence="2">
        <name>K(+)</name>
        <dbReference type="ChEBI" id="CHEBI:29103"/>
    </cofactor>
</comment>
<evidence type="ECO:0000313" key="19">
    <source>
        <dbReference type="Proteomes" id="UP001295684"/>
    </source>
</evidence>
<dbReference type="InterPro" id="IPR015813">
    <property type="entry name" value="Pyrv/PenolPyrv_kinase-like_dom"/>
</dbReference>
<name>A0AAD1UMB5_EUPCR</name>
<evidence type="ECO:0000256" key="3">
    <source>
        <dbReference type="ARBA" id="ARBA00004997"/>
    </source>
</evidence>
<keyword evidence="12 15" id="KW-0324">Glycolysis</keyword>
<evidence type="ECO:0000256" key="11">
    <source>
        <dbReference type="ARBA" id="ARBA00022842"/>
    </source>
</evidence>
<dbReference type="GO" id="GO:0016301">
    <property type="term" value="F:kinase activity"/>
    <property type="evidence" value="ECO:0007669"/>
    <property type="project" value="UniProtKB-KW"/>
</dbReference>
<evidence type="ECO:0000256" key="15">
    <source>
        <dbReference type="RuleBase" id="RU000504"/>
    </source>
</evidence>
<dbReference type="SUPFAM" id="SSF50800">
    <property type="entry name" value="PK beta-barrel domain-like"/>
    <property type="match status" value="1"/>
</dbReference>
<dbReference type="InterPro" id="IPR011037">
    <property type="entry name" value="Pyrv_Knase-like_insert_dom_sf"/>
</dbReference>
<comment type="catalytic activity">
    <reaction evidence="14 15">
        <text>pyruvate + ATP = phosphoenolpyruvate + ADP + H(+)</text>
        <dbReference type="Rhea" id="RHEA:18157"/>
        <dbReference type="ChEBI" id="CHEBI:15361"/>
        <dbReference type="ChEBI" id="CHEBI:15378"/>
        <dbReference type="ChEBI" id="CHEBI:30616"/>
        <dbReference type="ChEBI" id="CHEBI:58702"/>
        <dbReference type="ChEBI" id="CHEBI:456216"/>
        <dbReference type="EC" id="2.7.1.40"/>
    </reaction>
</comment>
<dbReference type="FunFam" id="2.40.33.10:FF:000001">
    <property type="entry name" value="Pyruvate kinase"/>
    <property type="match status" value="1"/>
</dbReference>
<evidence type="ECO:0000256" key="13">
    <source>
        <dbReference type="ARBA" id="ARBA00023317"/>
    </source>
</evidence>
<comment type="cofactor">
    <cofactor evidence="1">
        <name>Mg(2+)</name>
        <dbReference type="ChEBI" id="CHEBI:18420"/>
    </cofactor>
</comment>
<evidence type="ECO:0000256" key="8">
    <source>
        <dbReference type="ARBA" id="ARBA00022741"/>
    </source>
</evidence>
<keyword evidence="7" id="KW-0479">Metal-binding</keyword>
<dbReference type="SUPFAM" id="SSF52935">
    <property type="entry name" value="PK C-terminal domain-like"/>
    <property type="match status" value="1"/>
</dbReference>
<dbReference type="InterPro" id="IPR001697">
    <property type="entry name" value="Pyr_Knase"/>
</dbReference>
<dbReference type="Gene3D" id="2.40.33.10">
    <property type="entry name" value="PK beta-barrel domain-like"/>
    <property type="match status" value="1"/>
</dbReference>
<keyword evidence="6 15" id="KW-0808">Transferase</keyword>
<comment type="pathway">
    <text evidence="3 15">Carbohydrate degradation; glycolysis; pyruvate from D-glyceraldehyde 3-phosphate: step 5/5.</text>
</comment>
<comment type="similarity">
    <text evidence="4 15">Belongs to the pyruvate kinase family.</text>
</comment>
<evidence type="ECO:0000256" key="4">
    <source>
        <dbReference type="ARBA" id="ARBA00008663"/>
    </source>
</evidence>
<evidence type="ECO:0000256" key="6">
    <source>
        <dbReference type="ARBA" id="ARBA00022679"/>
    </source>
</evidence>
<dbReference type="EC" id="2.7.1.40" evidence="5 15"/>
<dbReference type="PROSITE" id="PS00110">
    <property type="entry name" value="PYRUVATE_KINASE"/>
    <property type="match status" value="1"/>
</dbReference>
<gene>
    <name evidence="18" type="ORF">ECRASSUSDP1_LOCUS9028</name>
</gene>
<dbReference type="GO" id="GO:0006950">
    <property type="term" value="P:response to stress"/>
    <property type="evidence" value="ECO:0007669"/>
    <property type="project" value="UniProtKB-ARBA"/>
</dbReference>
<dbReference type="InterPro" id="IPR040442">
    <property type="entry name" value="Pyrv_kinase-like_dom_sf"/>
</dbReference>
<comment type="caution">
    <text evidence="18">The sequence shown here is derived from an EMBL/GenBank/DDBJ whole genome shotgun (WGS) entry which is preliminary data.</text>
</comment>
<keyword evidence="11 15" id="KW-0460">Magnesium</keyword>
<dbReference type="PANTHER" id="PTHR11817">
    <property type="entry name" value="PYRUVATE KINASE"/>
    <property type="match status" value="1"/>
</dbReference>
<evidence type="ECO:0000256" key="9">
    <source>
        <dbReference type="ARBA" id="ARBA00022777"/>
    </source>
</evidence>
<evidence type="ECO:0000256" key="5">
    <source>
        <dbReference type="ARBA" id="ARBA00012142"/>
    </source>
</evidence>
<dbReference type="GO" id="GO:0004743">
    <property type="term" value="F:pyruvate kinase activity"/>
    <property type="evidence" value="ECO:0007669"/>
    <property type="project" value="UniProtKB-EC"/>
</dbReference>
<dbReference type="InterPro" id="IPR015793">
    <property type="entry name" value="Pyrv_Knase_brl"/>
</dbReference>
<feature type="domain" description="Pyruvate kinase C-terminal" evidence="17">
    <location>
        <begin position="381"/>
        <end position="491"/>
    </location>
</feature>
<dbReference type="Proteomes" id="UP001295684">
    <property type="component" value="Unassembled WGS sequence"/>
</dbReference>
<organism evidence="18 19">
    <name type="scientific">Euplotes crassus</name>
    <dbReference type="NCBI Taxonomy" id="5936"/>
    <lineage>
        <taxon>Eukaryota</taxon>
        <taxon>Sar</taxon>
        <taxon>Alveolata</taxon>
        <taxon>Ciliophora</taxon>
        <taxon>Intramacronucleata</taxon>
        <taxon>Spirotrichea</taxon>
        <taxon>Hypotrichia</taxon>
        <taxon>Euplotida</taxon>
        <taxon>Euplotidae</taxon>
        <taxon>Moneuplotes</taxon>
    </lineage>
</organism>
<dbReference type="EMBL" id="CAMPGE010008854">
    <property type="protein sequence ID" value="CAI2367740.1"/>
    <property type="molecule type" value="Genomic_DNA"/>
</dbReference>
<keyword evidence="10" id="KW-0067">ATP-binding</keyword>
<evidence type="ECO:0000256" key="12">
    <source>
        <dbReference type="ARBA" id="ARBA00023152"/>
    </source>
</evidence>
<dbReference type="NCBIfam" id="NF004491">
    <property type="entry name" value="PRK05826.1"/>
    <property type="match status" value="1"/>
</dbReference>
<evidence type="ECO:0000256" key="1">
    <source>
        <dbReference type="ARBA" id="ARBA00001946"/>
    </source>
</evidence>
<keyword evidence="13" id="KW-0670">Pyruvate</keyword>
<evidence type="ECO:0000259" key="16">
    <source>
        <dbReference type="Pfam" id="PF00224"/>
    </source>
</evidence>
<dbReference type="InterPro" id="IPR015806">
    <property type="entry name" value="Pyrv_Knase_insert_dom_sf"/>
</dbReference>
<protein>
    <recommendedName>
        <fullName evidence="5 15">Pyruvate kinase</fullName>
        <ecNumber evidence="5 15">2.7.1.40</ecNumber>
    </recommendedName>
</protein>
<dbReference type="Gene3D" id="3.20.20.60">
    <property type="entry name" value="Phosphoenolpyruvate-binding domains"/>
    <property type="match status" value="1"/>
</dbReference>
<dbReference type="NCBIfam" id="TIGR01064">
    <property type="entry name" value="pyruv_kin"/>
    <property type="match status" value="1"/>
</dbReference>
<accession>A0AAD1UMB5</accession>